<dbReference type="Proteomes" id="UP001244341">
    <property type="component" value="Chromosome 14b"/>
</dbReference>
<proteinExistence type="predicted"/>
<protein>
    <submittedName>
        <fullName evidence="2">Uncharacterized protein</fullName>
    </submittedName>
</protein>
<feature type="region of interest" description="Disordered" evidence="1">
    <location>
        <begin position="234"/>
        <end position="276"/>
    </location>
</feature>
<dbReference type="EMBL" id="CP126221">
    <property type="protein sequence ID" value="WIA21970.1"/>
    <property type="molecule type" value="Genomic_DNA"/>
</dbReference>
<sequence length="276" mass="27737">MAALHVLGSIEGWYNVADAADRPRGQIKVSVTPLKQLDAPHATAALEFGAAPLQLTGPGQQQQQLSATRPQPSSDATSTCADTASANAAAELRAPRAAATAAAAGEGQLQDGLALWGSAGATVLDDEQGLSGDADQLLATLRANLEVAAGTGRDLGSAVAEGQSIVTRALLRRTESAATQQQQEAAAAAAAARAHAFRHVLTFSDDEEFTVAVGGVSESDTDTEELMGQVDWSLAQNSDDEWQPGPAGPPRAPSAPQVSAATPAAAAAGLGAASSG</sequence>
<keyword evidence="3" id="KW-1185">Reference proteome</keyword>
<feature type="compositionally biased region" description="Low complexity" evidence="1">
    <location>
        <begin position="56"/>
        <end position="65"/>
    </location>
</feature>
<feature type="region of interest" description="Disordered" evidence="1">
    <location>
        <begin position="56"/>
        <end position="79"/>
    </location>
</feature>
<evidence type="ECO:0000256" key="1">
    <source>
        <dbReference type="SAM" id="MobiDB-lite"/>
    </source>
</evidence>
<gene>
    <name evidence="2" type="ORF">OEZ85_004329</name>
</gene>
<evidence type="ECO:0000313" key="3">
    <source>
        <dbReference type="Proteomes" id="UP001244341"/>
    </source>
</evidence>
<accession>A0ABY8UKT8</accession>
<organism evidence="2 3">
    <name type="scientific">Tetradesmus obliquus</name>
    <name type="common">Green alga</name>
    <name type="synonym">Acutodesmus obliquus</name>
    <dbReference type="NCBI Taxonomy" id="3088"/>
    <lineage>
        <taxon>Eukaryota</taxon>
        <taxon>Viridiplantae</taxon>
        <taxon>Chlorophyta</taxon>
        <taxon>core chlorophytes</taxon>
        <taxon>Chlorophyceae</taxon>
        <taxon>CS clade</taxon>
        <taxon>Sphaeropleales</taxon>
        <taxon>Scenedesmaceae</taxon>
        <taxon>Tetradesmus</taxon>
    </lineage>
</organism>
<reference evidence="2 3" key="1">
    <citation type="submission" date="2023-05" db="EMBL/GenBank/DDBJ databases">
        <title>A 100% complete, gapless, phased diploid assembly of the Scenedesmus obliquus UTEX 3031 genome.</title>
        <authorList>
            <person name="Biondi T.C."/>
            <person name="Hanschen E.R."/>
            <person name="Kwon T."/>
            <person name="Eng W."/>
            <person name="Kruse C.P.S."/>
            <person name="Koehler S.I."/>
            <person name="Kunde Y."/>
            <person name="Gleasner C.D."/>
            <person name="You Mak K.T."/>
            <person name="Polle J."/>
            <person name="Hovde B.T."/>
            <person name="Starkenburg S.R."/>
        </authorList>
    </citation>
    <scope>NUCLEOTIDE SEQUENCE [LARGE SCALE GENOMIC DNA]</scope>
    <source>
        <strain evidence="2 3">DOE0152z</strain>
    </source>
</reference>
<name>A0ABY8UKT8_TETOB</name>
<evidence type="ECO:0000313" key="2">
    <source>
        <dbReference type="EMBL" id="WIA21970.1"/>
    </source>
</evidence>
<feature type="compositionally biased region" description="Low complexity" evidence="1">
    <location>
        <begin position="254"/>
        <end position="276"/>
    </location>
</feature>